<sequence length="276" mass="29611">MSQGTTTKSTQIVPEVLKPMMQAELDKKLRFAQFADIDSTLVGQPGDTLTFPAFVYSGDATVVPEGQKIPVDKIETNRREAKIHKIGKGTDITDEALLSGYGDPQGEAVRQHGLAIANKVDNDVLEALRGTKLTVSADIGTLAGLEAAIDTFDDEDLEPMVLFINPKDAGKLRSSASANFTRATELGDNIIVKGAFGEALGAVIVRSKKLDEGEAILAKRGAVKLITKRDFFLETDRDPSTKTTALYSDKHYVAYLYDESKAVKVTKGAGTTDSGA</sequence>
<reference evidence="1" key="1">
    <citation type="submission" date="2023-04" db="EMBL/GenBank/DDBJ databases">
        <title>The human skin virome in hidradenitis suppurativa patients.</title>
        <authorList>
            <person name="Jansen D."/>
        </authorList>
    </citation>
    <scope>NUCLEOTIDE SEQUENCE</scope>
    <source>
        <strain evidence="1">VC3_JansenPhageF</strain>
    </source>
</reference>
<evidence type="ECO:0000313" key="1">
    <source>
        <dbReference type="EMBL" id="WLJ25764.1"/>
    </source>
</evidence>
<protein>
    <submittedName>
        <fullName evidence="1">Major capsid protein</fullName>
    </submittedName>
</protein>
<dbReference type="Pfam" id="PF25209">
    <property type="entry name" value="Phage_capsid_4"/>
    <property type="match status" value="1"/>
</dbReference>
<accession>A0AA50AEP7</accession>
<dbReference type="NCBIfam" id="TIGR04387">
    <property type="entry name" value="capsid_maj_N4"/>
    <property type="match status" value="1"/>
</dbReference>
<name>A0AA50AEP7_9VIRU</name>
<dbReference type="EMBL" id="OQ890316">
    <property type="protein sequence ID" value="WLJ25764.1"/>
    <property type="molecule type" value="Genomic_DNA"/>
</dbReference>
<proteinExistence type="predicted"/>
<organism evidence="1">
    <name type="scientific">Staphylococcus phage HS09</name>
    <dbReference type="NCBI Taxonomy" id="3056401"/>
    <lineage>
        <taxon>Viruses</taxon>
    </lineage>
</organism>
<dbReference type="SUPFAM" id="SSF56563">
    <property type="entry name" value="Major capsid protein gp5"/>
    <property type="match status" value="1"/>
</dbReference>